<evidence type="ECO:0000313" key="3">
    <source>
        <dbReference type="Proteomes" id="UP000053989"/>
    </source>
</evidence>
<dbReference type="Proteomes" id="UP000053989">
    <property type="component" value="Unassembled WGS sequence"/>
</dbReference>
<proteinExistence type="predicted"/>
<protein>
    <submittedName>
        <fullName evidence="2">Uncharacterized protein</fullName>
    </submittedName>
</protein>
<evidence type="ECO:0000313" key="2">
    <source>
        <dbReference type="EMBL" id="KIM65431.1"/>
    </source>
</evidence>
<reference evidence="3" key="2">
    <citation type="submission" date="2015-01" db="EMBL/GenBank/DDBJ databases">
        <title>Evolutionary Origins and Diversification of the Mycorrhizal Mutualists.</title>
        <authorList>
            <consortium name="DOE Joint Genome Institute"/>
            <consortium name="Mycorrhizal Genomics Consortium"/>
            <person name="Kohler A."/>
            <person name="Kuo A."/>
            <person name="Nagy L.G."/>
            <person name="Floudas D."/>
            <person name="Copeland A."/>
            <person name="Barry K.W."/>
            <person name="Cichocki N."/>
            <person name="Veneault-Fourrey C."/>
            <person name="LaButti K."/>
            <person name="Lindquist E.A."/>
            <person name="Lipzen A."/>
            <person name="Lundell T."/>
            <person name="Morin E."/>
            <person name="Murat C."/>
            <person name="Riley R."/>
            <person name="Ohm R."/>
            <person name="Sun H."/>
            <person name="Tunlid A."/>
            <person name="Henrissat B."/>
            <person name="Grigoriev I.V."/>
            <person name="Hibbett D.S."/>
            <person name="Martin F."/>
        </authorList>
    </citation>
    <scope>NUCLEOTIDE SEQUENCE [LARGE SCALE GENOMIC DNA]</scope>
    <source>
        <strain evidence="3">Foug A</strain>
    </source>
</reference>
<evidence type="ECO:0000256" key="1">
    <source>
        <dbReference type="SAM" id="MobiDB-lite"/>
    </source>
</evidence>
<feature type="compositionally biased region" description="Basic and acidic residues" evidence="1">
    <location>
        <begin position="57"/>
        <end position="68"/>
    </location>
</feature>
<name>A0A0C3EBU8_9AGAM</name>
<dbReference type="AlphaFoldDB" id="A0A0C3EBU8"/>
<organism evidence="2 3">
    <name type="scientific">Scleroderma citrinum Foug A</name>
    <dbReference type="NCBI Taxonomy" id="1036808"/>
    <lineage>
        <taxon>Eukaryota</taxon>
        <taxon>Fungi</taxon>
        <taxon>Dikarya</taxon>
        <taxon>Basidiomycota</taxon>
        <taxon>Agaricomycotina</taxon>
        <taxon>Agaricomycetes</taxon>
        <taxon>Agaricomycetidae</taxon>
        <taxon>Boletales</taxon>
        <taxon>Sclerodermatineae</taxon>
        <taxon>Sclerodermataceae</taxon>
        <taxon>Scleroderma</taxon>
    </lineage>
</organism>
<dbReference type="EMBL" id="KN822022">
    <property type="protein sequence ID" value="KIM65431.1"/>
    <property type="molecule type" value="Genomic_DNA"/>
</dbReference>
<sequence>MVSDDEDEDFELHAAVAAVFLGGTPQAGGITEGFPPRIRNALSLNGIGVPRATPTPKKLDRRTCERDN</sequence>
<accession>A0A0C3EBU8</accession>
<reference evidence="2 3" key="1">
    <citation type="submission" date="2014-04" db="EMBL/GenBank/DDBJ databases">
        <authorList>
            <consortium name="DOE Joint Genome Institute"/>
            <person name="Kuo A."/>
            <person name="Kohler A."/>
            <person name="Nagy L.G."/>
            <person name="Floudas D."/>
            <person name="Copeland A."/>
            <person name="Barry K.W."/>
            <person name="Cichocki N."/>
            <person name="Veneault-Fourrey C."/>
            <person name="LaButti K."/>
            <person name="Lindquist E.A."/>
            <person name="Lipzen A."/>
            <person name="Lundell T."/>
            <person name="Morin E."/>
            <person name="Murat C."/>
            <person name="Sun H."/>
            <person name="Tunlid A."/>
            <person name="Henrissat B."/>
            <person name="Grigoriev I.V."/>
            <person name="Hibbett D.S."/>
            <person name="Martin F."/>
            <person name="Nordberg H.P."/>
            <person name="Cantor M.N."/>
            <person name="Hua S.X."/>
        </authorList>
    </citation>
    <scope>NUCLEOTIDE SEQUENCE [LARGE SCALE GENOMIC DNA]</scope>
    <source>
        <strain evidence="2 3">Foug A</strain>
    </source>
</reference>
<feature type="region of interest" description="Disordered" evidence="1">
    <location>
        <begin position="46"/>
        <end position="68"/>
    </location>
</feature>
<dbReference type="HOGENOM" id="CLU_2795430_0_0_1"/>
<keyword evidence="3" id="KW-1185">Reference proteome</keyword>
<gene>
    <name evidence="2" type="ORF">SCLCIDRAFT_22630</name>
</gene>
<dbReference type="InParanoid" id="A0A0C3EBU8"/>